<evidence type="ECO:0000313" key="2">
    <source>
        <dbReference type="Proteomes" id="UP001283361"/>
    </source>
</evidence>
<protein>
    <submittedName>
        <fullName evidence="1">Uncharacterized protein</fullName>
    </submittedName>
</protein>
<evidence type="ECO:0000313" key="1">
    <source>
        <dbReference type="EMBL" id="KAK3796266.1"/>
    </source>
</evidence>
<sequence>MIFGAWNVRTMMDREASERPERRTALIPDLSTAINERLKKFRFPLNPYRYVTVVSAPSLTISDDVKETFCNGMASLACNVYLN</sequence>
<comment type="caution">
    <text evidence="1">The sequence shown here is derived from an EMBL/GenBank/DDBJ whole genome shotgun (WGS) entry which is preliminary data.</text>
</comment>
<accession>A0AAE1AZR8</accession>
<name>A0AAE1AZR8_9GAST</name>
<gene>
    <name evidence="1" type="ORF">RRG08_041582</name>
</gene>
<dbReference type="Proteomes" id="UP001283361">
    <property type="component" value="Unassembled WGS sequence"/>
</dbReference>
<dbReference type="AlphaFoldDB" id="A0AAE1AZR8"/>
<keyword evidence="2" id="KW-1185">Reference proteome</keyword>
<reference evidence="1" key="1">
    <citation type="journal article" date="2023" name="G3 (Bethesda)">
        <title>A reference genome for the long-term kleptoplast-retaining sea slug Elysia crispata morphotype clarki.</title>
        <authorList>
            <person name="Eastman K.E."/>
            <person name="Pendleton A.L."/>
            <person name="Shaikh M.A."/>
            <person name="Suttiyut T."/>
            <person name="Ogas R."/>
            <person name="Tomko P."/>
            <person name="Gavelis G."/>
            <person name="Widhalm J.R."/>
            <person name="Wisecaver J.H."/>
        </authorList>
    </citation>
    <scope>NUCLEOTIDE SEQUENCE</scope>
    <source>
        <strain evidence="1">ECLA1</strain>
    </source>
</reference>
<organism evidence="1 2">
    <name type="scientific">Elysia crispata</name>
    <name type="common">lettuce slug</name>
    <dbReference type="NCBI Taxonomy" id="231223"/>
    <lineage>
        <taxon>Eukaryota</taxon>
        <taxon>Metazoa</taxon>
        <taxon>Spiralia</taxon>
        <taxon>Lophotrochozoa</taxon>
        <taxon>Mollusca</taxon>
        <taxon>Gastropoda</taxon>
        <taxon>Heterobranchia</taxon>
        <taxon>Euthyneura</taxon>
        <taxon>Panpulmonata</taxon>
        <taxon>Sacoglossa</taxon>
        <taxon>Placobranchoidea</taxon>
        <taxon>Plakobranchidae</taxon>
        <taxon>Elysia</taxon>
    </lineage>
</organism>
<dbReference type="EMBL" id="JAWDGP010000898">
    <property type="protein sequence ID" value="KAK3796266.1"/>
    <property type="molecule type" value="Genomic_DNA"/>
</dbReference>
<proteinExistence type="predicted"/>